<dbReference type="GO" id="GO:0031932">
    <property type="term" value="C:TORC2 complex"/>
    <property type="evidence" value="ECO:0007669"/>
    <property type="project" value="InterPro"/>
</dbReference>
<dbReference type="Gene3D" id="1.25.10.10">
    <property type="entry name" value="Leucine-rich Repeat Variant"/>
    <property type="match status" value="1"/>
</dbReference>
<dbReference type="Proteomes" id="UP000625711">
    <property type="component" value="Unassembled WGS sequence"/>
</dbReference>
<reference evidence="6" key="1">
    <citation type="submission" date="2020-08" db="EMBL/GenBank/DDBJ databases">
        <title>Genome sequencing and assembly of the red palm weevil Rhynchophorus ferrugineus.</title>
        <authorList>
            <person name="Dias G.B."/>
            <person name="Bergman C.M."/>
            <person name="Manee M."/>
        </authorList>
    </citation>
    <scope>NUCLEOTIDE SEQUENCE</scope>
    <source>
        <strain evidence="6">AA-2017</strain>
        <tissue evidence="6">Whole larva</tissue>
    </source>
</reference>
<comment type="similarity">
    <text evidence="1">Belongs to the RICTOR family.</text>
</comment>
<dbReference type="PANTHER" id="PTHR13298:SF11">
    <property type="entry name" value="RAPAMYCIN-INSENSITIVE COMPANION OF MTOR"/>
    <property type="match status" value="1"/>
</dbReference>
<dbReference type="Pfam" id="PF14666">
    <property type="entry name" value="RICTOR_M"/>
    <property type="match status" value="1"/>
</dbReference>
<dbReference type="GO" id="GO:0038203">
    <property type="term" value="P:TORC2 signaling"/>
    <property type="evidence" value="ECO:0007669"/>
    <property type="project" value="TreeGrafter"/>
</dbReference>
<evidence type="ECO:0000259" key="3">
    <source>
        <dbReference type="SMART" id="SM01307"/>
    </source>
</evidence>
<evidence type="ECO:0000259" key="5">
    <source>
        <dbReference type="SMART" id="SM01310"/>
    </source>
</evidence>
<feature type="domain" description="Rapamycin-insensitive companion of mTOR middle" evidence="3">
    <location>
        <begin position="524"/>
        <end position="747"/>
    </location>
</feature>
<dbReference type="SMART" id="SM01310">
    <property type="entry name" value="RICTOR_V"/>
    <property type="match status" value="1"/>
</dbReference>
<evidence type="ECO:0008006" key="8">
    <source>
        <dbReference type="Google" id="ProtNLM"/>
    </source>
</evidence>
<dbReference type="OrthoDB" id="271111at2759"/>
<dbReference type="InterPro" id="IPR011989">
    <property type="entry name" value="ARM-like"/>
</dbReference>
<evidence type="ECO:0000256" key="2">
    <source>
        <dbReference type="SAM" id="MobiDB-lite"/>
    </source>
</evidence>
<evidence type="ECO:0000256" key="1">
    <source>
        <dbReference type="ARBA" id="ARBA00008878"/>
    </source>
</evidence>
<dbReference type="PANTHER" id="PTHR13298">
    <property type="entry name" value="CYTOSOLIC REGULATOR PIANISSIMO"/>
    <property type="match status" value="1"/>
</dbReference>
<dbReference type="Pfam" id="PF14663">
    <property type="entry name" value="RasGEF_N_2"/>
    <property type="match status" value="1"/>
</dbReference>
<dbReference type="SMART" id="SM01308">
    <property type="entry name" value="RICTOR_N"/>
    <property type="match status" value="1"/>
</dbReference>
<dbReference type="InterPro" id="IPR029451">
    <property type="entry name" value="RICTOR_M"/>
</dbReference>
<comment type="caution">
    <text evidence="6">The sequence shown here is derived from an EMBL/GenBank/DDBJ whole genome shotgun (WGS) entry which is preliminary data.</text>
</comment>
<protein>
    <recommendedName>
        <fullName evidence="8">Rapamycin-insensitive companion of mTOR</fullName>
    </recommendedName>
</protein>
<name>A0A834HYW9_RHYFE</name>
<dbReference type="GO" id="GO:0043539">
    <property type="term" value="F:protein serine/threonine kinase activator activity"/>
    <property type="evidence" value="ECO:0007669"/>
    <property type="project" value="TreeGrafter"/>
</dbReference>
<dbReference type="InterPro" id="IPR028267">
    <property type="entry name" value="Pianissimo_N"/>
</dbReference>
<evidence type="ECO:0000259" key="4">
    <source>
        <dbReference type="SMART" id="SM01308"/>
    </source>
</evidence>
<dbReference type="SMART" id="SM01303">
    <property type="entry name" value="RasGEF_N_2"/>
    <property type="match status" value="1"/>
</dbReference>
<feature type="region of interest" description="Disordered" evidence="2">
    <location>
        <begin position="1185"/>
        <end position="1206"/>
    </location>
</feature>
<dbReference type="InterPro" id="IPR029452">
    <property type="entry name" value="RICTOR_V"/>
</dbReference>
<feature type="compositionally biased region" description="Low complexity" evidence="2">
    <location>
        <begin position="1189"/>
        <end position="1206"/>
    </location>
</feature>
<feature type="domain" description="Rapamycin-insensitive companion of mTOR N-terminal" evidence="4">
    <location>
        <begin position="63"/>
        <end position="441"/>
    </location>
</feature>
<dbReference type="Pfam" id="PF14664">
    <property type="entry name" value="RICTOR_N"/>
    <property type="match status" value="1"/>
</dbReference>
<organism evidence="6 7">
    <name type="scientific">Rhynchophorus ferrugineus</name>
    <name type="common">Red palm weevil</name>
    <name type="synonym">Curculio ferrugineus</name>
    <dbReference type="NCBI Taxonomy" id="354439"/>
    <lineage>
        <taxon>Eukaryota</taxon>
        <taxon>Metazoa</taxon>
        <taxon>Ecdysozoa</taxon>
        <taxon>Arthropoda</taxon>
        <taxon>Hexapoda</taxon>
        <taxon>Insecta</taxon>
        <taxon>Pterygota</taxon>
        <taxon>Neoptera</taxon>
        <taxon>Endopterygota</taxon>
        <taxon>Coleoptera</taxon>
        <taxon>Polyphaga</taxon>
        <taxon>Cucujiformia</taxon>
        <taxon>Curculionidae</taxon>
        <taxon>Dryophthorinae</taxon>
        <taxon>Rhynchophorus</taxon>
    </lineage>
</organism>
<proteinExistence type="inferred from homology"/>
<feature type="compositionally biased region" description="Polar residues" evidence="2">
    <location>
        <begin position="1132"/>
        <end position="1151"/>
    </location>
</feature>
<sequence length="1495" mass="169603">MALSSWMLRKQIAWPGRRYNIRTSLKNKEEDLFGDCLKQDTQECLKNILSKLFDEDTEEKIHLMYLNTLVKLLWHYEKNSVDINFNRRDILCCLRVSLVHESTIIRSAGLRCIRHTVKTEDDVIYINSILIPFLIIRSLDLVQKNDVERVEAMKLTRKLLTLAPDHFDICMVRSLVSLANEGTESKDRMLRISLATLSEIGLLNTTLFIESGGVAAITRNLIDCQIPTIAESLCGLLLLLLDRPHTRKRAAIDLHSIAAPFCDFHYKHGWKDKTRDEREMRLNCSRLALLTILRSWPGVLHFCNPRDQGGFRAIIEILYLNQLEVRKAVLDLLYDLLGLPQPEWSDELSVALSAIDPCEAQSSWRLKEGFVAAEGRAVLPHLAQTTPSPIEMHLALLLQTFLECGLLEALTEVIISSDTFISVRATILLAELLRLIQLLLPPGCSNLSPSLPTLLDHASKNKPQAMDALTALLQLHKLMKRRPASYSVHLDYIMRNSNSKRSKNRHQRNSRHKGFKSKLNQVKSVLKDGDDIVKETGVLASNDALSWNWDLIKVILKANKVRLDLTESSHKVFVKRLLEFYTPSQNKYSHMDLGTTPADSFDLTSSGIDLINYLVELKQPEFQCMVLDLFKDIQVQIQAITNSRSVHDCLFSPAHMVNTHCQSYFLFIGQFSRSESGLWILNNIDMFSMLKKLATTTRHDSYVKLIISSLDYASSGPSRDILEAVLNCEVESSRLYATQFMLVLLRVKSPGFASWAIRLLVKRLEDESRKVSLSALSTLHEACELPDCLEALTDLNPNLSELGEKGELLQIRILSTEKGFKKFGRDKVVEIINKWDTYMNFRYVKVVEGEISDSLTLHQRNEDGKYDKRVSSAFGARNSGKKDVFLPQHLYGQLNGHEEGFKLLTNNGAINTFVELVQKGSCNSDDEILKLKAAIWASSHMSTSNRGIEFLSRLGFVDNLVKLVNQSPVYAIRSTAYYGLGLVATTSAGADELSFSGWLATRHNRHDQWPVIQEELLDAFFLSYFAASLHEPDNPINANSDKATTGDKDTNGESQDDDDATLVEENKALIEQLLSPFLLPNMRKLRQRTLPASRTPTEVFHVRSLSESKTFDTSNGLDDNRIPYEVPVRQRNTSMTESTTSGVSSCDSLPNKQGGGANYLQTLSPIPSSASLSLLKLPPHVKRYSNRVSSNSAGSEASTSSFTGSTSNELNLQNMIGYQTIRYIRRRDHLNFYRTEKDDYLFRPPPEYNQYQPVEPSTTIHYTSLRMDMFEPVYEPSKNYKPRDTVYMGICLPKSVTEMYPDDIDVYCANKTVLQEESPRVTMEPKLQDQDSKSSIKVWKHCKKSCLYCSQLQLSPVVSDFGNDPIKTEILKITERLSNPVLNKPFKTQLLRLKQRDARAFKDVCVYSEVCKLFGESNYALMTRRMLHELFLDVSYDRLLDGPRKILGIDPKQKSSGRKSTGDIVVNLMEFKTLDSLKLISAENKFPIRTRKNTN</sequence>
<dbReference type="InterPro" id="IPR016024">
    <property type="entry name" value="ARM-type_fold"/>
</dbReference>
<dbReference type="Pfam" id="PF14668">
    <property type="entry name" value="RICTOR_V"/>
    <property type="match status" value="1"/>
</dbReference>
<dbReference type="GO" id="GO:0051897">
    <property type="term" value="P:positive regulation of phosphatidylinositol 3-kinase/protein kinase B signal transduction"/>
    <property type="evidence" value="ECO:0007669"/>
    <property type="project" value="TreeGrafter"/>
</dbReference>
<feature type="domain" description="Rapamycin-insensitive companion of mTOR" evidence="5">
    <location>
        <begin position="928"/>
        <end position="1000"/>
    </location>
</feature>
<accession>A0A834HYW9</accession>
<dbReference type="SMART" id="SM01307">
    <property type="entry name" value="RICTOR_M"/>
    <property type="match status" value="1"/>
</dbReference>
<evidence type="ECO:0000313" key="6">
    <source>
        <dbReference type="EMBL" id="KAF7269588.1"/>
    </source>
</evidence>
<evidence type="ECO:0000313" key="7">
    <source>
        <dbReference type="Proteomes" id="UP000625711"/>
    </source>
</evidence>
<dbReference type="InterPro" id="IPR028268">
    <property type="entry name" value="Pianissimo_fam"/>
</dbReference>
<feature type="region of interest" description="Disordered" evidence="2">
    <location>
        <begin position="1035"/>
        <end position="1058"/>
    </location>
</feature>
<keyword evidence="7" id="KW-1185">Reference proteome</keyword>
<gene>
    <name evidence="6" type="ORF">GWI33_017365</name>
</gene>
<dbReference type="EMBL" id="JAACXV010014208">
    <property type="protein sequence ID" value="KAF7269588.1"/>
    <property type="molecule type" value="Genomic_DNA"/>
</dbReference>
<feature type="region of interest" description="Disordered" evidence="2">
    <location>
        <begin position="1132"/>
        <end position="1152"/>
    </location>
</feature>
<dbReference type="SUPFAM" id="SSF48371">
    <property type="entry name" value="ARM repeat"/>
    <property type="match status" value="2"/>
</dbReference>
<dbReference type="InterPro" id="IPR029453">
    <property type="entry name" value="Rictor_IV"/>
</dbReference>